<name>A0A2M8WUH0_9MICO</name>
<evidence type="ECO:0000313" key="4">
    <source>
        <dbReference type="Proteomes" id="UP000231586"/>
    </source>
</evidence>
<evidence type="ECO:0000313" key="3">
    <source>
        <dbReference type="EMBL" id="PJI94580.1"/>
    </source>
</evidence>
<dbReference type="Gene3D" id="3.40.50.80">
    <property type="entry name" value="Nucleotide-binding domain of ferredoxin-NADP reductase (FNR) module"/>
    <property type="match status" value="1"/>
</dbReference>
<dbReference type="Pfam" id="PF04954">
    <property type="entry name" value="SIP"/>
    <property type="match status" value="1"/>
</dbReference>
<dbReference type="AlphaFoldDB" id="A0A2M8WUH0"/>
<accession>A0A2M8WUH0</accession>
<evidence type="ECO:0000256" key="1">
    <source>
        <dbReference type="SAM" id="MobiDB-lite"/>
    </source>
</evidence>
<keyword evidence="4" id="KW-1185">Reference proteome</keyword>
<gene>
    <name evidence="3" type="ORF">CLV34_0424</name>
</gene>
<dbReference type="GO" id="GO:0016491">
    <property type="term" value="F:oxidoreductase activity"/>
    <property type="evidence" value="ECO:0007669"/>
    <property type="project" value="InterPro"/>
</dbReference>
<comment type="caution">
    <text evidence="3">The sequence shown here is derived from an EMBL/GenBank/DDBJ whole genome shotgun (WGS) entry which is preliminary data.</text>
</comment>
<dbReference type="InterPro" id="IPR017938">
    <property type="entry name" value="Riboflavin_synthase-like_b-brl"/>
</dbReference>
<feature type="domain" description="FAD-binding FR-type" evidence="2">
    <location>
        <begin position="21"/>
        <end position="139"/>
    </location>
</feature>
<proteinExistence type="predicted"/>
<dbReference type="PANTHER" id="PTHR30157:SF0">
    <property type="entry name" value="NADPH-DEPENDENT FERRIC-CHELATE REDUCTASE"/>
    <property type="match status" value="1"/>
</dbReference>
<feature type="region of interest" description="Disordered" evidence="1">
    <location>
        <begin position="1"/>
        <end position="26"/>
    </location>
</feature>
<dbReference type="Proteomes" id="UP000231586">
    <property type="component" value="Unassembled WGS sequence"/>
</dbReference>
<feature type="compositionally biased region" description="Gly residues" evidence="1">
    <location>
        <begin position="1"/>
        <end position="21"/>
    </location>
</feature>
<organism evidence="3 4">
    <name type="scientific">Luteimicrobium subarcticum</name>
    <dbReference type="NCBI Taxonomy" id="620910"/>
    <lineage>
        <taxon>Bacteria</taxon>
        <taxon>Bacillati</taxon>
        <taxon>Actinomycetota</taxon>
        <taxon>Actinomycetes</taxon>
        <taxon>Micrococcales</taxon>
        <taxon>Luteimicrobium</taxon>
    </lineage>
</organism>
<dbReference type="CDD" id="cd06193">
    <property type="entry name" value="siderophore_interacting"/>
    <property type="match status" value="1"/>
</dbReference>
<dbReference type="RefSeq" id="WP_100348589.1">
    <property type="nucleotide sequence ID" value="NZ_PGTZ01000006.1"/>
</dbReference>
<evidence type="ECO:0000259" key="2">
    <source>
        <dbReference type="PROSITE" id="PS51384"/>
    </source>
</evidence>
<dbReference type="PROSITE" id="PS51384">
    <property type="entry name" value="FAD_FR"/>
    <property type="match status" value="1"/>
</dbReference>
<dbReference type="EMBL" id="PGTZ01000006">
    <property type="protein sequence ID" value="PJI94580.1"/>
    <property type="molecule type" value="Genomic_DNA"/>
</dbReference>
<dbReference type="Pfam" id="PF08021">
    <property type="entry name" value="FAD_binding_9"/>
    <property type="match status" value="1"/>
</dbReference>
<dbReference type="InterPro" id="IPR039261">
    <property type="entry name" value="FNR_nucleotide-bd"/>
</dbReference>
<dbReference type="PANTHER" id="PTHR30157">
    <property type="entry name" value="FERRIC REDUCTASE, NADPH-DEPENDENT"/>
    <property type="match status" value="1"/>
</dbReference>
<dbReference type="Gene3D" id="2.40.30.10">
    <property type="entry name" value="Translation factors"/>
    <property type="match status" value="1"/>
</dbReference>
<dbReference type="InterPro" id="IPR039374">
    <property type="entry name" value="SIP_fam"/>
</dbReference>
<dbReference type="InterPro" id="IPR013113">
    <property type="entry name" value="SIP_FAD-bd"/>
</dbReference>
<dbReference type="InterPro" id="IPR017927">
    <property type="entry name" value="FAD-bd_FR_type"/>
</dbReference>
<sequence>MSAPTTGGGPGGPGGRGGRGGPPQHATVTRTERLTDHLVRVWVGGPDVVALDPGPYSDRYVKLVFPDPDAVLGPDGEAPRPLLRTYTIAVFDASTGEMALDFVVHDDGPDAGVAAPWAVAAQPGDTVAFRGPGGGYAPSAGASWHLLIGDDSALPALAAAVAVLPPGARAHVLCEVAGPRDEIDLHVPDGTDVTVHWVHRGHGPVGSALAGWLADATLPGDAPDVFLHGEATMVRALRRHLREERGYAREALVSVSGYWRAGRTDEGWRAEKREWNEAVEADDARVA</sequence>
<protein>
    <submittedName>
        <fullName evidence="3">NADPH-dependent ferric siderophore reductase</fullName>
    </submittedName>
</protein>
<dbReference type="SUPFAM" id="SSF63380">
    <property type="entry name" value="Riboflavin synthase domain-like"/>
    <property type="match status" value="1"/>
</dbReference>
<dbReference type="OrthoDB" id="9814826at2"/>
<reference evidence="3 4" key="1">
    <citation type="submission" date="2017-11" db="EMBL/GenBank/DDBJ databases">
        <title>Genomic Encyclopedia of Archaeal and Bacterial Type Strains, Phase II (KMG-II): From Individual Species to Whole Genera.</title>
        <authorList>
            <person name="Goeker M."/>
        </authorList>
    </citation>
    <scope>NUCLEOTIDE SEQUENCE [LARGE SCALE GENOMIC DNA]</scope>
    <source>
        <strain evidence="3 4">DSM 22413</strain>
    </source>
</reference>
<dbReference type="InterPro" id="IPR007037">
    <property type="entry name" value="SIP_rossman_dom"/>
</dbReference>